<organism evidence="3 4">
    <name type="scientific">Candidatus Buchananbacteria bacterium RIFCSPHIGHO2_02_FULL_56_16</name>
    <dbReference type="NCBI Taxonomy" id="1797542"/>
    <lineage>
        <taxon>Bacteria</taxon>
        <taxon>Candidatus Buchananiibacteriota</taxon>
    </lineage>
</organism>
<reference evidence="3 4" key="1">
    <citation type="journal article" date="2016" name="Nat. Commun.">
        <title>Thousands of microbial genomes shed light on interconnected biogeochemical processes in an aquifer system.</title>
        <authorList>
            <person name="Anantharaman K."/>
            <person name="Brown C.T."/>
            <person name="Hug L.A."/>
            <person name="Sharon I."/>
            <person name="Castelle C.J."/>
            <person name="Probst A.J."/>
            <person name="Thomas B.C."/>
            <person name="Singh A."/>
            <person name="Wilkins M.J."/>
            <person name="Karaoz U."/>
            <person name="Brodie E.L."/>
            <person name="Williams K.H."/>
            <person name="Hubbard S.S."/>
            <person name="Banfield J.F."/>
        </authorList>
    </citation>
    <scope>NUCLEOTIDE SEQUENCE [LARGE SCALE GENOMIC DNA]</scope>
</reference>
<keyword evidence="1" id="KW-0808">Transferase</keyword>
<dbReference type="Pfam" id="PF00793">
    <property type="entry name" value="DAHP_synth_1"/>
    <property type="match status" value="1"/>
</dbReference>
<dbReference type="PANTHER" id="PTHR43018">
    <property type="entry name" value="PHOSPHO-2-DEHYDRO-3-DEOXYHEPTONATE ALDOLASE"/>
    <property type="match status" value="1"/>
</dbReference>
<dbReference type="GO" id="GO:0016740">
    <property type="term" value="F:transferase activity"/>
    <property type="evidence" value="ECO:0007669"/>
    <property type="project" value="UniProtKB-KW"/>
</dbReference>
<proteinExistence type="predicted"/>
<dbReference type="STRING" id="1797542.A3J59_04220"/>
<evidence type="ECO:0000313" key="4">
    <source>
        <dbReference type="Proteomes" id="UP000177310"/>
    </source>
</evidence>
<evidence type="ECO:0000259" key="2">
    <source>
        <dbReference type="Pfam" id="PF00793"/>
    </source>
</evidence>
<comment type="caution">
    <text evidence="3">The sequence shown here is derived from an EMBL/GenBank/DDBJ whole genome shotgun (WGS) entry which is preliminary data.</text>
</comment>
<dbReference type="Gene3D" id="3.20.20.70">
    <property type="entry name" value="Aldolase class I"/>
    <property type="match status" value="1"/>
</dbReference>
<dbReference type="EMBL" id="MHIL01000001">
    <property type="protein sequence ID" value="OGY52515.1"/>
    <property type="molecule type" value="Genomic_DNA"/>
</dbReference>
<dbReference type="Proteomes" id="UP000177310">
    <property type="component" value="Unassembled WGS sequence"/>
</dbReference>
<feature type="domain" description="DAHP synthetase I/KDSA" evidence="2">
    <location>
        <begin position="39"/>
        <end position="311"/>
    </location>
</feature>
<dbReference type="InterPro" id="IPR013785">
    <property type="entry name" value="Aldolase_TIM"/>
</dbReference>
<dbReference type="InterPro" id="IPR006218">
    <property type="entry name" value="DAHP1/KDSA"/>
</dbReference>
<dbReference type="SUPFAM" id="SSF51569">
    <property type="entry name" value="Aldolase"/>
    <property type="match status" value="1"/>
</dbReference>
<sequence length="328" mass="36130">MPEHVFRPLAGVSYVRRVTPSAVSLTANGSGTHHVRLGPVAVGNDLPCQLIVGPCTVDRHIGVLVAALKEQGFDLIRGGCWKPRSNPHSFPGFGKKAVRWLLEAAQIHDVSAVFTEVIDETHLDDIRRIRDELGFEGTIVLWVGARTENQILLRKLGRQREFPVMLKNPIGAHSVADWAERAAFVLAGETHFDDNGALIADQSLSQGNDQILLCARGVKEDDAESRYRFDPRHHWISTAREKYWPPVGVDPSHSAGTMVDDLVLKNLEAALVHKPAFVMVETYFDANNPLVAQPLCDGQQAIPLSRLGEVQALIAAHNERYFSVAAQP</sequence>
<evidence type="ECO:0000256" key="1">
    <source>
        <dbReference type="ARBA" id="ARBA00022679"/>
    </source>
</evidence>
<dbReference type="AlphaFoldDB" id="A0A1G1YJJ9"/>
<gene>
    <name evidence="3" type="ORF">A3J59_04220</name>
</gene>
<protein>
    <recommendedName>
        <fullName evidence="2">DAHP synthetase I/KDSA domain-containing protein</fullName>
    </recommendedName>
</protein>
<name>A0A1G1YJJ9_9BACT</name>
<dbReference type="PANTHER" id="PTHR43018:SF1">
    <property type="entry name" value="PROTEIN AROA(G)"/>
    <property type="match status" value="1"/>
</dbReference>
<evidence type="ECO:0000313" key="3">
    <source>
        <dbReference type="EMBL" id="OGY52515.1"/>
    </source>
</evidence>
<dbReference type="InterPro" id="IPR052899">
    <property type="entry name" value="Class-I_DAHP_synthase"/>
</dbReference>
<accession>A0A1G1YJJ9</accession>